<evidence type="ECO:0000313" key="2">
    <source>
        <dbReference type="EMBL" id="GAB47409.1"/>
    </source>
</evidence>
<proteinExistence type="predicted"/>
<dbReference type="EMBL" id="BAFE01000009">
    <property type="protein sequence ID" value="GAB47409.1"/>
    <property type="molecule type" value="Genomic_DNA"/>
</dbReference>
<feature type="compositionally biased region" description="Basic and acidic residues" evidence="1">
    <location>
        <begin position="572"/>
        <end position="593"/>
    </location>
</feature>
<feature type="compositionally biased region" description="Basic and acidic residues" evidence="1">
    <location>
        <begin position="501"/>
        <end position="530"/>
    </location>
</feature>
<dbReference type="Proteomes" id="UP000004367">
    <property type="component" value="Unassembled WGS sequence"/>
</dbReference>
<dbReference type="STRING" id="1089455.MOPEL_009_01000"/>
<feature type="compositionally biased region" description="Basic and acidic residues" evidence="1">
    <location>
        <begin position="271"/>
        <end position="280"/>
    </location>
</feature>
<feature type="region of interest" description="Disordered" evidence="1">
    <location>
        <begin position="179"/>
        <end position="846"/>
    </location>
</feature>
<feature type="compositionally biased region" description="Basic and acidic residues" evidence="1">
    <location>
        <begin position="255"/>
        <end position="264"/>
    </location>
</feature>
<feature type="compositionally biased region" description="Basic and acidic residues" evidence="1">
    <location>
        <begin position="478"/>
        <end position="490"/>
    </location>
</feature>
<feature type="compositionally biased region" description="Basic and acidic residues" evidence="1">
    <location>
        <begin position="346"/>
        <end position="363"/>
    </location>
</feature>
<feature type="region of interest" description="Disordered" evidence="1">
    <location>
        <begin position="868"/>
        <end position="894"/>
    </location>
</feature>
<keyword evidence="3" id="KW-1185">Reference proteome</keyword>
<feature type="compositionally biased region" description="Basic and acidic residues" evidence="1">
    <location>
        <begin position="417"/>
        <end position="432"/>
    </location>
</feature>
<dbReference type="AlphaFoldDB" id="H5UNV1"/>
<feature type="compositionally biased region" description="Basic and acidic residues" evidence="1">
    <location>
        <begin position="794"/>
        <end position="833"/>
    </location>
</feature>
<feature type="compositionally biased region" description="Basic and acidic residues" evidence="1">
    <location>
        <begin position="458"/>
        <end position="470"/>
    </location>
</feature>
<feature type="compositionally biased region" description="Basic and acidic residues" evidence="1">
    <location>
        <begin position="538"/>
        <end position="563"/>
    </location>
</feature>
<comment type="caution">
    <text evidence="2">The sequence shown here is derived from an EMBL/GenBank/DDBJ whole genome shotgun (WGS) entry which is preliminary data.</text>
</comment>
<evidence type="ECO:0000256" key="1">
    <source>
        <dbReference type="SAM" id="MobiDB-lite"/>
    </source>
</evidence>
<gene>
    <name evidence="2" type="ORF">MOPEL_009_01000</name>
</gene>
<organism evidence="2 3">
    <name type="scientific">Mobilicoccus pelagius NBRC 104925</name>
    <dbReference type="NCBI Taxonomy" id="1089455"/>
    <lineage>
        <taxon>Bacteria</taxon>
        <taxon>Bacillati</taxon>
        <taxon>Actinomycetota</taxon>
        <taxon>Actinomycetes</taxon>
        <taxon>Micrococcales</taxon>
        <taxon>Dermatophilaceae</taxon>
        <taxon>Mobilicoccus</taxon>
    </lineage>
</organism>
<feature type="region of interest" description="Disordered" evidence="1">
    <location>
        <begin position="93"/>
        <end position="113"/>
    </location>
</feature>
<name>H5UNV1_9MICO</name>
<reference evidence="2 3" key="1">
    <citation type="submission" date="2012-02" db="EMBL/GenBank/DDBJ databases">
        <title>Whole genome shotgun sequence of Mobilicoccus pelagius NBRC 104925.</title>
        <authorList>
            <person name="Yoshida Y."/>
            <person name="Hosoyama A."/>
            <person name="Tsuchikane K."/>
            <person name="Katsumata H."/>
            <person name="Yamazaki S."/>
            <person name="Fujita N."/>
        </authorList>
    </citation>
    <scope>NUCLEOTIDE SEQUENCE [LARGE SCALE GENOMIC DNA]</scope>
    <source>
        <strain evidence="2 3">NBRC 104925</strain>
    </source>
</reference>
<accession>H5UNV1</accession>
<feature type="compositionally biased region" description="Basic and acidic residues" evidence="1">
    <location>
        <begin position="380"/>
        <end position="405"/>
    </location>
</feature>
<feature type="compositionally biased region" description="Basic and acidic residues" evidence="1">
    <location>
        <begin position="663"/>
        <end position="682"/>
    </location>
</feature>
<evidence type="ECO:0000313" key="3">
    <source>
        <dbReference type="Proteomes" id="UP000004367"/>
    </source>
</evidence>
<protein>
    <submittedName>
        <fullName evidence="2">Uncharacterized protein</fullName>
    </submittedName>
</protein>
<sequence length="902" mass="96797">MFTDDEQAAVLLADGDVPVPVGAVDHRARRAGMGEQARRRMTVGVVRTDADEGDGRGHEREQGRVVVGRAVVSDLDEVERHVRAHVRPRRSVRGLLGGHGRHTRGAEVGPDRRPGVLARVGEEEAPHRVVLLRAVDDDVEDERSVIRRGCPRIRGSRPADDRGDIAPPEQVAPDHLVHRAAVGPPPPFDAGPDVLHRGGRDDDVADGTALREPGQPGDVIGVEVGEDDRVDDLDGERVEAPVESFGIGPDIEDDGTPRARREDESVPLSDVAHDDGRGRTGEPGAGSHDEDRHEDCDDGEDGDDRDHRSTTHPSSDPTPHGAGGEHDDEQEDGQGYRAHRACGPRDGTERRRLPGTGEARDAEGGDGGRPGDDDSACGPERGEKGDCGTEEGDRRDERAREGVREDADDADLLLQQDDDRRAHDLRGEGDRKTHGHRAGQPQARAQRLGPRTDEDEEACRREDRQGEAEGSRQPGVDGEQHEEGAGEGRQAEGAAGPCDTDEAHGPHDRRAQDARVGAREDDEAREHAQPHEGATSARDPHPATHPQRAGDDEGAVRARDGGEVGHAGGTHRLGEVLRDGPTVSDDHRGDETARVVGQWRRGRPHGLPHDVRGGHDGAGASTHGGAAEGAEHRPHLVSSAGLFESTAHLDDIAPPDIGPLGLTEHEDGRVDGRREPPGVDARDVDDDGDTGRPWLDLPEGPGFPTDASLEDDGGPFPREVADGPGLGSPFGDGDPEEEGGCEEQTQGEDGAPRLRPAAYRRIRGAGRPLSAWTGEAAACPGGSMHPPPPPGDDECTHAEERTQPEGDPRSATEGECHRRPREQRREEEADVRGRCPCVPLSGHAGHSRIRRPVPAALLDHRLLDHRASIRPSSASAPRHRRRVPGVQPHAERRRECCAVPRV</sequence>
<feature type="compositionally biased region" description="Acidic residues" evidence="1">
    <location>
        <begin position="224"/>
        <end position="234"/>
    </location>
</feature>
<dbReference type="eggNOG" id="ENOG50300NS">
    <property type="taxonomic scope" value="Bacteria"/>
</dbReference>